<organism evidence="9 10">
    <name type="scientific">Candidatus Roizmanbacteria bacterium RIFCSPLOWO2_01_FULL_38_12</name>
    <dbReference type="NCBI Taxonomy" id="1802061"/>
    <lineage>
        <taxon>Bacteria</taxon>
        <taxon>Candidatus Roizmaniibacteriota</taxon>
    </lineage>
</organism>
<dbReference type="NCBIfam" id="TIGR03217">
    <property type="entry name" value="4OH_2_O_val_ald"/>
    <property type="match status" value="1"/>
</dbReference>
<evidence type="ECO:0000256" key="4">
    <source>
        <dbReference type="ARBA" id="ARBA00023211"/>
    </source>
</evidence>
<comment type="similarity">
    <text evidence="1 6">Belongs to the 4-hydroxy-2-oxovalerate aldolase family.</text>
</comment>
<dbReference type="Pfam" id="PF00682">
    <property type="entry name" value="HMGL-like"/>
    <property type="match status" value="1"/>
</dbReference>
<dbReference type="SUPFAM" id="SSF51569">
    <property type="entry name" value="Aldolase"/>
    <property type="match status" value="1"/>
</dbReference>
<dbReference type="SUPFAM" id="SSF89000">
    <property type="entry name" value="post-HMGL domain-like"/>
    <property type="match status" value="1"/>
</dbReference>
<evidence type="ECO:0000256" key="6">
    <source>
        <dbReference type="HAMAP-Rule" id="MF_01656"/>
    </source>
</evidence>
<keyword evidence="4 6" id="KW-0464">Manganese</keyword>
<dbReference type="NCBIfam" id="NF006049">
    <property type="entry name" value="PRK08195.1"/>
    <property type="match status" value="1"/>
</dbReference>
<evidence type="ECO:0000313" key="9">
    <source>
        <dbReference type="EMBL" id="OGK47022.1"/>
    </source>
</evidence>
<dbReference type="Pfam" id="PF07836">
    <property type="entry name" value="DmpG_comm"/>
    <property type="match status" value="1"/>
</dbReference>
<dbReference type="PANTHER" id="PTHR10277">
    <property type="entry name" value="HOMOCITRATE SYNTHASE-RELATED"/>
    <property type="match status" value="1"/>
</dbReference>
<feature type="binding site" evidence="6">
    <location>
        <begin position="13"/>
        <end position="14"/>
    </location>
    <ligand>
        <name>substrate</name>
    </ligand>
</feature>
<dbReference type="Gene3D" id="3.20.20.70">
    <property type="entry name" value="Aldolase class I"/>
    <property type="match status" value="1"/>
</dbReference>
<dbReference type="EC" id="4.1.3.39" evidence="6 7"/>
<dbReference type="EMBL" id="MGAL01000036">
    <property type="protein sequence ID" value="OGK47022.1"/>
    <property type="molecule type" value="Genomic_DNA"/>
</dbReference>
<feature type="domain" description="Pyruvate carboxyltransferase" evidence="8">
    <location>
        <begin position="5"/>
        <end position="256"/>
    </location>
</feature>
<evidence type="ECO:0000256" key="1">
    <source>
        <dbReference type="ARBA" id="ARBA00008944"/>
    </source>
</evidence>
<dbReference type="GO" id="GO:0008701">
    <property type="term" value="F:4-hydroxy-2-oxovalerate aldolase activity"/>
    <property type="evidence" value="ECO:0007669"/>
    <property type="project" value="UniProtKB-UniRule"/>
</dbReference>
<protein>
    <recommendedName>
        <fullName evidence="6 7">4-hydroxy-2-oxovalerate aldolase</fullName>
        <shortName evidence="6">HOA</shortName>
        <ecNumber evidence="6 7">4.1.3.39</ecNumber>
    </recommendedName>
    <alternativeName>
        <fullName evidence="6">4-hydroxy-2-keto-pentanoic acid aldolase</fullName>
    </alternativeName>
    <alternativeName>
        <fullName evidence="6">4-hydroxy-2-oxopentanoate aldolase</fullName>
    </alternativeName>
</protein>
<dbReference type="GO" id="GO:0009098">
    <property type="term" value="P:L-leucine biosynthetic process"/>
    <property type="evidence" value="ECO:0007669"/>
    <property type="project" value="TreeGrafter"/>
</dbReference>
<dbReference type="InterPro" id="IPR017629">
    <property type="entry name" value="4OH_2_O-val_aldolase"/>
</dbReference>
<name>A0A1F7IUI6_9BACT</name>
<evidence type="ECO:0000256" key="2">
    <source>
        <dbReference type="ARBA" id="ARBA00022723"/>
    </source>
</evidence>
<feature type="binding site" evidence="6">
    <location>
        <position position="197"/>
    </location>
    <ligand>
        <name>Mn(2+)</name>
        <dbReference type="ChEBI" id="CHEBI:29035"/>
    </ligand>
</feature>
<dbReference type="STRING" id="1802061.A3A93_02780"/>
<proteinExistence type="inferred from homology"/>
<feature type="active site" description="Proton acceptor" evidence="6">
    <location>
        <position position="17"/>
    </location>
</feature>
<gene>
    <name evidence="9" type="ORF">A3A93_02780</name>
</gene>
<dbReference type="CDD" id="cd07943">
    <property type="entry name" value="DRE_TIM_HOA"/>
    <property type="match status" value="1"/>
</dbReference>
<reference evidence="9 10" key="1">
    <citation type="journal article" date="2016" name="Nat. Commun.">
        <title>Thousands of microbial genomes shed light on interconnected biogeochemical processes in an aquifer system.</title>
        <authorList>
            <person name="Anantharaman K."/>
            <person name="Brown C.T."/>
            <person name="Hug L.A."/>
            <person name="Sharon I."/>
            <person name="Castelle C.J."/>
            <person name="Probst A.J."/>
            <person name="Thomas B.C."/>
            <person name="Singh A."/>
            <person name="Wilkins M.J."/>
            <person name="Karaoz U."/>
            <person name="Brodie E.L."/>
            <person name="Williams K.H."/>
            <person name="Hubbard S.S."/>
            <person name="Banfield J.F."/>
        </authorList>
    </citation>
    <scope>NUCLEOTIDE SEQUENCE [LARGE SCALE GENOMIC DNA]</scope>
</reference>
<dbReference type="InterPro" id="IPR013785">
    <property type="entry name" value="Aldolase_TIM"/>
</dbReference>
<dbReference type="InterPro" id="IPR050073">
    <property type="entry name" value="2-IPM_HCS-like"/>
</dbReference>
<dbReference type="InterPro" id="IPR035685">
    <property type="entry name" value="DRE_TIM_HOA"/>
</dbReference>
<keyword evidence="3 6" id="KW-0058">Aromatic hydrocarbons catabolism</keyword>
<evidence type="ECO:0000313" key="10">
    <source>
        <dbReference type="Proteomes" id="UP000177141"/>
    </source>
</evidence>
<evidence type="ECO:0000256" key="5">
    <source>
        <dbReference type="ARBA" id="ARBA00023239"/>
    </source>
</evidence>
<evidence type="ECO:0000256" key="7">
    <source>
        <dbReference type="NCBIfam" id="TIGR03217"/>
    </source>
</evidence>
<evidence type="ECO:0000259" key="8">
    <source>
        <dbReference type="PROSITE" id="PS50991"/>
    </source>
</evidence>
<keyword evidence="5 6" id="KW-0456">Lyase</keyword>
<comment type="caution">
    <text evidence="9">The sequence shown here is derived from an EMBL/GenBank/DDBJ whole genome shotgun (WGS) entry which is preliminary data.</text>
</comment>
<dbReference type="HAMAP" id="MF_01656">
    <property type="entry name" value="HOA"/>
    <property type="match status" value="1"/>
</dbReference>
<accession>A0A1F7IUI6</accession>
<feature type="binding site" evidence="6">
    <location>
        <position position="195"/>
    </location>
    <ligand>
        <name>substrate</name>
    </ligand>
</feature>
<evidence type="ECO:0000256" key="3">
    <source>
        <dbReference type="ARBA" id="ARBA00022797"/>
    </source>
</evidence>
<dbReference type="Proteomes" id="UP000177141">
    <property type="component" value="Unassembled WGS sequence"/>
</dbReference>
<dbReference type="InterPro" id="IPR000891">
    <property type="entry name" value="PYR_CT"/>
</dbReference>
<feature type="binding site" evidence="6">
    <location>
        <position position="168"/>
    </location>
    <ligand>
        <name>substrate</name>
    </ligand>
</feature>
<feature type="binding site" evidence="6">
    <location>
        <position position="14"/>
    </location>
    <ligand>
        <name>Mn(2+)</name>
        <dbReference type="ChEBI" id="CHEBI:29035"/>
    </ligand>
</feature>
<sequence>MKKEILIVDSTLRDGSHAMKHQFTKKEITEYAKGAEKGNIKICVVGHGNGLGASSLQLGKSLLSDREMLETAKKQLKKTKLGAFLIPGFGTIKKDIKPAIETGIEVMMIASHCTEANITKQHIQYAVKNKIETYGILMMTHMLSAPKLLVQALQMQEYGVKGILLMDSAGAYLPENVKEKVSTLVEGLDVEVGFHAHNNLGMAIANSVAAVLSGASIIDTTSRGLGAGAGNCQMEVLVAVLHKMGFETGLDLYTLIDNSENIIAKIMKKPQEINAITLVSGLAGVFSGFAPHAQKAALRFGVDAKEILMELGKRKIVAGQEDIIVDVAMNLKQKKKFSDENYEIQSLL</sequence>
<dbReference type="GO" id="GO:0030145">
    <property type="term" value="F:manganese ion binding"/>
    <property type="evidence" value="ECO:0007669"/>
    <property type="project" value="UniProtKB-UniRule"/>
</dbReference>
<dbReference type="AlphaFoldDB" id="A0A1F7IUI6"/>
<dbReference type="Gene3D" id="1.10.8.60">
    <property type="match status" value="1"/>
</dbReference>
<comment type="catalytic activity">
    <reaction evidence="6">
        <text>(S)-4-hydroxy-2-oxopentanoate = acetaldehyde + pyruvate</text>
        <dbReference type="Rhea" id="RHEA:22624"/>
        <dbReference type="ChEBI" id="CHEBI:15343"/>
        <dbReference type="ChEBI" id="CHEBI:15361"/>
        <dbReference type="ChEBI" id="CHEBI:73143"/>
        <dbReference type="EC" id="4.1.3.39"/>
    </reaction>
</comment>
<dbReference type="InterPro" id="IPR012425">
    <property type="entry name" value="DmpG_comm"/>
</dbReference>
<dbReference type="PANTHER" id="PTHR10277:SF9">
    <property type="entry name" value="2-ISOPROPYLMALATE SYNTHASE 1, CHLOROPLASTIC-RELATED"/>
    <property type="match status" value="1"/>
</dbReference>
<feature type="binding site" evidence="6">
    <location>
        <position position="195"/>
    </location>
    <ligand>
        <name>Mn(2+)</name>
        <dbReference type="ChEBI" id="CHEBI:29035"/>
    </ligand>
</feature>
<feature type="site" description="Transition state stabilizer" evidence="6">
    <location>
        <position position="13"/>
    </location>
</feature>
<dbReference type="GO" id="GO:0003852">
    <property type="term" value="F:2-isopropylmalate synthase activity"/>
    <property type="evidence" value="ECO:0007669"/>
    <property type="project" value="TreeGrafter"/>
</dbReference>
<keyword evidence="2 6" id="KW-0479">Metal-binding</keyword>
<dbReference type="PROSITE" id="PS50991">
    <property type="entry name" value="PYR_CT"/>
    <property type="match status" value="1"/>
</dbReference>
<comment type="caution">
    <text evidence="6">Lacks conserved residue(s) required for the propagation of feature annotation.</text>
</comment>